<dbReference type="OrthoDB" id="5241536at2"/>
<dbReference type="GO" id="GO:0000976">
    <property type="term" value="F:transcription cis-regulatory region binding"/>
    <property type="evidence" value="ECO:0007669"/>
    <property type="project" value="TreeGrafter"/>
</dbReference>
<dbReference type="SUPFAM" id="SSF46689">
    <property type="entry name" value="Homeodomain-like"/>
    <property type="match status" value="1"/>
</dbReference>
<dbReference type="GO" id="GO:0003700">
    <property type="term" value="F:DNA-binding transcription factor activity"/>
    <property type="evidence" value="ECO:0007669"/>
    <property type="project" value="InterPro"/>
</dbReference>
<dbReference type="InterPro" id="IPR018060">
    <property type="entry name" value="HTH_AraC"/>
</dbReference>
<keyword evidence="2" id="KW-0238">DNA-binding</keyword>
<dbReference type="Pfam" id="PF12833">
    <property type="entry name" value="HTH_18"/>
    <property type="match status" value="1"/>
</dbReference>
<dbReference type="SMART" id="SM00342">
    <property type="entry name" value="HTH_ARAC"/>
    <property type="match status" value="1"/>
</dbReference>
<proteinExistence type="predicted"/>
<protein>
    <submittedName>
        <fullName evidence="5">M5 polypeptide</fullName>
    </submittedName>
</protein>
<dbReference type="Gene3D" id="1.10.10.60">
    <property type="entry name" value="Homeodomain-like"/>
    <property type="match status" value="1"/>
</dbReference>
<dbReference type="InterPro" id="IPR032687">
    <property type="entry name" value="AraC-type_N"/>
</dbReference>
<name>A0A378X0P7_9NOCA</name>
<dbReference type="PROSITE" id="PS01124">
    <property type="entry name" value="HTH_ARAC_FAMILY_2"/>
    <property type="match status" value="1"/>
</dbReference>
<dbReference type="Pfam" id="PF12625">
    <property type="entry name" value="Arabinose_bd"/>
    <property type="match status" value="1"/>
</dbReference>
<dbReference type="GO" id="GO:0005829">
    <property type="term" value="C:cytosol"/>
    <property type="evidence" value="ECO:0007669"/>
    <property type="project" value="TreeGrafter"/>
</dbReference>
<dbReference type="PANTHER" id="PTHR47894:SF1">
    <property type="entry name" value="HTH-TYPE TRANSCRIPTIONAL REGULATOR VQSM"/>
    <property type="match status" value="1"/>
</dbReference>
<evidence type="ECO:0000256" key="3">
    <source>
        <dbReference type="ARBA" id="ARBA00023163"/>
    </source>
</evidence>
<gene>
    <name evidence="5" type="primary">appY_1</name>
    <name evidence="5" type="ORF">NCTC13184_04930</name>
</gene>
<organism evidence="5 6">
    <name type="scientific">Nocardia africana</name>
    <dbReference type="NCBI Taxonomy" id="134964"/>
    <lineage>
        <taxon>Bacteria</taxon>
        <taxon>Bacillati</taxon>
        <taxon>Actinomycetota</taxon>
        <taxon>Actinomycetes</taxon>
        <taxon>Mycobacteriales</taxon>
        <taxon>Nocardiaceae</taxon>
        <taxon>Nocardia</taxon>
    </lineage>
</organism>
<keyword evidence="1" id="KW-0805">Transcription regulation</keyword>
<feature type="domain" description="HTH araC/xylS-type" evidence="4">
    <location>
        <begin position="246"/>
        <end position="334"/>
    </location>
</feature>
<evidence type="ECO:0000259" key="4">
    <source>
        <dbReference type="PROSITE" id="PS01124"/>
    </source>
</evidence>
<evidence type="ECO:0000313" key="6">
    <source>
        <dbReference type="Proteomes" id="UP000255082"/>
    </source>
</evidence>
<dbReference type="RefSeq" id="WP_062962236.1">
    <property type="nucleotide sequence ID" value="NZ_JAJFOE010000001.1"/>
</dbReference>
<sequence length="340" mass="37008">MTEALLLPRSIASAAILAEVATEHGMELAEILRGTGIDPTVLDDIEAEIQPRQELQMVANIVAVLGDVPGLGLLTGQRYHLATHGIWAFAVISSPTVRAALATAIDYMDIGSSFFGWRFVEHDAGADIVIDTSTVPDNVRTFLIERDVACVVTADRDAFGQLRPLDRIELSYPEPSYSHMHREILGCEPLFGTPVTRLTVSAEMLNLAMPQANPHTAALAERQCAELLQRRRARSGFAAQVRAALLAHGAGVSQQQVAGALRMSVRTLRRRLDEEGTSFRELADETRHMLAEELLTIGATVEDVAGRLGYADASSFSHAFIRWSGTTPGRFARDARGGRR</sequence>
<dbReference type="Proteomes" id="UP000255082">
    <property type="component" value="Unassembled WGS sequence"/>
</dbReference>
<reference evidence="5 6" key="1">
    <citation type="submission" date="2018-06" db="EMBL/GenBank/DDBJ databases">
        <authorList>
            <consortium name="Pathogen Informatics"/>
            <person name="Doyle S."/>
        </authorList>
    </citation>
    <scope>NUCLEOTIDE SEQUENCE [LARGE SCALE GENOMIC DNA]</scope>
    <source>
        <strain evidence="5 6">NCTC13184</strain>
    </source>
</reference>
<dbReference type="InterPro" id="IPR009057">
    <property type="entry name" value="Homeodomain-like_sf"/>
</dbReference>
<dbReference type="EMBL" id="UGRU01000001">
    <property type="protein sequence ID" value="SUA46405.1"/>
    <property type="molecule type" value="Genomic_DNA"/>
</dbReference>
<evidence type="ECO:0000256" key="2">
    <source>
        <dbReference type="ARBA" id="ARBA00023125"/>
    </source>
</evidence>
<keyword evidence="3" id="KW-0804">Transcription</keyword>
<dbReference type="PANTHER" id="PTHR47894">
    <property type="entry name" value="HTH-TYPE TRANSCRIPTIONAL REGULATOR GADX"/>
    <property type="match status" value="1"/>
</dbReference>
<evidence type="ECO:0000313" key="5">
    <source>
        <dbReference type="EMBL" id="SUA46405.1"/>
    </source>
</evidence>
<accession>A0A378X0P7</accession>
<evidence type="ECO:0000256" key="1">
    <source>
        <dbReference type="ARBA" id="ARBA00023015"/>
    </source>
</evidence>
<dbReference type="AlphaFoldDB" id="A0A378X0P7"/>